<keyword evidence="4" id="KW-1185">Reference proteome</keyword>
<evidence type="ECO:0008006" key="5">
    <source>
        <dbReference type="Google" id="ProtNLM"/>
    </source>
</evidence>
<evidence type="ECO:0000256" key="2">
    <source>
        <dbReference type="SAM" id="SignalP"/>
    </source>
</evidence>
<dbReference type="RefSeq" id="WP_343787905.1">
    <property type="nucleotide sequence ID" value="NZ_BAAAEU010000005.1"/>
</dbReference>
<gene>
    <name evidence="3" type="ORF">GCM10009105_10470</name>
</gene>
<dbReference type="EMBL" id="BAAAEU010000005">
    <property type="protein sequence ID" value="GAA0709767.1"/>
    <property type="molecule type" value="Genomic_DNA"/>
</dbReference>
<accession>A0ABN1IE97</accession>
<feature type="region of interest" description="Disordered" evidence="1">
    <location>
        <begin position="127"/>
        <end position="197"/>
    </location>
</feature>
<name>A0ABN1IE97_9GAMM</name>
<feature type="compositionally biased region" description="Gly residues" evidence="1">
    <location>
        <begin position="141"/>
        <end position="150"/>
    </location>
</feature>
<protein>
    <recommendedName>
        <fullName evidence="5">Collagen-like protein</fullName>
    </recommendedName>
</protein>
<keyword evidence="2" id="KW-0732">Signal</keyword>
<sequence>MRYLSCVLATCLLCADSALAAPLGSDFTYQGQLTDNGAPASGHYDLQFALFTAASGGTAVDTISLTNQTISGGLINAALDFTNAPYDGQALWIEVRARATGGSSYTTLLPRQAITAAPYALYALNGNPGPAGPQGPTGPAGAQGTGGSAGAQGPTGPQGPVGPPIALPFSGGSSSSTPAFQVQNTGGGPAMSATSSGSGIPGAALTASGSGIGAVITNTSTDTALLLGNNVAGNGGALLTAFVPSGVFRIDGHGNIASPSAATFGAGVQGAGGAGTGVYGTAAGTSGQSGAAGVWGDTHDYYGVWGTSVANAGVAGNSTNAAGVAGASVNNDGVVGSGSNGVHGISASGRGVWGHSTVGDGVHGETVGNSAAGVAGFNTGGGQGVYGKSNTGEGVHGESASGNGVDGFAGPAPMACTDTRPASTEPAYSLRQATAHTACM</sequence>
<proteinExistence type="predicted"/>
<feature type="chain" id="PRO_5047083424" description="Collagen-like protein" evidence="2">
    <location>
        <begin position="21"/>
        <end position="440"/>
    </location>
</feature>
<comment type="caution">
    <text evidence="3">The sequence shown here is derived from an EMBL/GenBank/DDBJ whole genome shotgun (WGS) entry which is preliminary data.</text>
</comment>
<feature type="signal peptide" evidence="2">
    <location>
        <begin position="1"/>
        <end position="20"/>
    </location>
</feature>
<evidence type="ECO:0000313" key="4">
    <source>
        <dbReference type="Proteomes" id="UP001501523"/>
    </source>
</evidence>
<dbReference type="Proteomes" id="UP001501523">
    <property type="component" value="Unassembled WGS sequence"/>
</dbReference>
<evidence type="ECO:0000256" key="1">
    <source>
        <dbReference type="SAM" id="MobiDB-lite"/>
    </source>
</evidence>
<feature type="compositionally biased region" description="Polar residues" evidence="1">
    <location>
        <begin position="171"/>
        <end position="184"/>
    </location>
</feature>
<organism evidence="3 4">
    <name type="scientific">Dokdonella soli</name>
    <dbReference type="NCBI Taxonomy" id="529810"/>
    <lineage>
        <taxon>Bacteria</taxon>
        <taxon>Pseudomonadati</taxon>
        <taxon>Pseudomonadota</taxon>
        <taxon>Gammaproteobacteria</taxon>
        <taxon>Lysobacterales</taxon>
        <taxon>Rhodanobacteraceae</taxon>
        <taxon>Dokdonella</taxon>
    </lineage>
</organism>
<evidence type="ECO:0000313" key="3">
    <source>
        <dbReference type="EMBL" id="GAA0709767.1"/>
    </source>
</evidence>
<reference evidence="3 4" key="1">
    <citation type="journal article" date="2019" name="Int. J. Syst. Evol. Microbiol.">
        <title>The Global Catalogue of Microorganisms (GCM) 10K type strain sequencing project: providing services to taxonomists for standard genome sequencing and annotation.</title>
        <authorList>
            <consortium name="The Broad Institute Genomics Platform"/>
            <consortium name="The Broad Institute Genome Sequencing Center for Infectious Disease"/>
            <person name="Wu L."/>
            <person name="Ma J."/>
        </authorList>
    </citation>
    <scope>NUCLEOTIDE SEQUENCE [LARGE SCALE GENOMIC DNA]</scope>
    <source>
        <strain evidence="3 4">JCM 15421</strain>
    </source>
</reference>